<dbReference type="GO" id="GO:0005737">
    <property type="term" value="C:cytoplasm"/>
    <property type="evidence" value="ECO:0007669"/>
    <property type="project" value="UniProtKB-SubCell"/>
</dbReference>
<evidence type="ECO:0000256" key="1">
    <source>
        <dbReference type="ARBA" id="ARBA00004496"/>
    </source>
</evidence>
<gene>
    <name evidence="3" type="ORF">OTU49_005962</name>
</gene>
<comment type="caution">
    <text evidence="3">The sequence shown here is derived from an EMBL/GenBank/DDBJ whole genome shotgun (WGS) entry which is preliminary data.</text>
</comment>
<feature type="non-terminal residue" evidence="3">
    <location>
        <position position="1"/>
    </location>
</feature>
<proteinExistence type="predicted"/>
<sequence length="249" mass="28028">FIHTHILWTLNKSGMVDGEFPQVTFSKGKIIKLDKEKVRSLVYTVLTWICECGYLCSLLTCVKDLVISVAAKAREIFCFINELVTRYEIHLEGNVKTRKLLENSIADTKVKDRVKVDAPSVVNVAGHPAVIIPQSKTLRDEIDKTISDILSSSSLESVTKIKRSVSESMDKCPLYSRAFLLTLEDVPAVKPAFPLSCLLQSIESLCQCNSINEDNKYQINEMVSLLDDILLDGSEQQSHIDDQRVRDCY</sequence>
<evidence type="ECO:0000313" key="3">
    <source>
        <dbReference type="EMBL" id="KAK8734747.1"/>
    </source>
</evidence>
<evidence type="ECO:0000313" key="4">
    <source>
        <dbReference type="Proteomes" id="UP001445076"/>
    </source>
</evidence>
<name>A0AAW0WRV4_CHEQU</name>
<keyword evidence="4" id="KW-1185">Reference proteome</keyword>
<dbReference type="EMBL" id="JARKIK010000050">
    <property type="protein sequence ID" value="KAK8734747.1"/>
    <property type="molecule type" value="Genomic_DNA"/>
</dbReference>
<dbReference type="GO" id="GO:0008283">
    <property type="term" value="P:cell population proliferation"/>
    <property type="evidence" value="ECO:0007669"/>
    <property type="project" value="InterPro"/>
</dbReference>
<comment type="subcellular location">
    <subcellularLocation>
        <location evidence="1">Cytoplasm</location>
    </subcellularLocation>
</comment>
<evidence type="ECO:0000256" key="2">
    <source>
        <dbReference type="ARBA" id="ARBA00022490"/>
    </source>
</evidence>
<dbReference type="Proteomes" id="UP001445076">
    <property type="component" value="Unassembled WGS sequence"/>
</dbReference>
<protein>
    <submittedName>
        <fullName evidence="3">Uncharacterized protein</fullName>
    </submittedName>
</protein>
<organism evidence="3 4">
    <name type="scientific">Cherax quadricarinatus</name>
    <name type="common">Australian red claw crayfish</name>
    <dbReference type="NCBI Taxonomy" id="27406"/>
    <lineage>
        <taxon>Eukaryota</taxon>
        <taxon>Metazoa</taxon>
        <taxon>Ecdysozoa</taxon>
        <taxon>Arthropoda</taxon>
        <taxon>Crustacea</taxon>
        <taxon>Multicrustacea</taxon>
        <taxon>Malacostraca</taxon>
        <taxon>Eumalacostraca</taxon>
        <taxon>Eucarida</taxon>
        <taxon>Decapoda</taxon>
        <taxon>Pleocyemata</taxon>
        <taxon>Astacidea</taxon>
        <taxon>Parastacoidea</taxon>
        <taxon>Parastacidae</taxon>
        <taxon>Cherax</taxon>
    </lineage>
</organism>
<reference evidence="3 4" key="1">
    <citation type="journal article" date="2024" name="BMC Genomics">
        <title>Genome assembly of redclaw crayfish (Cherax quadricarinatus) provides insights into its immune adaptation and hypoxia tolerance.</title>
        <authorList>
            <person name="Liu Z."/>
            <person name="Zheng J."/>
            <person name="Li H."/>
            <person name="Fang K."/>
            <person name="Wang S."/>
            <person name="He J."/>
            <person name="Zhou D."/>
            <person name="Weng S."/>
            <person name="Chi M."/>
            <person name="Gu Z."/>
            <person name="He J."/>
            <person name="Li F."/>
            <person name="Wang M."/>
        </authorList>
    </citation>
    <scope>NUCLEOTIDE SEQUENCE [LARGE SCALE GENOMIC DNA]</scope>
    <source>
        <strain evidence="3">ZL_2023a</strain>
    </source>
</reference>
<dbReference type="GO" id="GO:0006974">
    <property type="term" value="P:DNA damage response"/>
    <property type="evidence" value="ECO:0007669"/>
    <property type="project" value="InterPro"/>
</dbReference>
<dbReference type="InterPro" id="IPR038904">
    <property type="entry name" value="BRAT1"/>
</dbReference>
<dbReference type="PANTHER" id="PTHR21331">
    <property type="entry name" value="BRCA1-ASSOCIATED ATM ACTIVATOR 1"/>
    <property type="match status" value="1"/>
</dbReference>
<keyword evidence="2" id="KW-0963">Cytoplasm</keyword>
<dbReference type="GO" id="GO:0005634">
    <property type="term" value="C:nucleus"/>
    <property type="evidence" value="ECO:0007669"/>
    <property type="project" value="TreeGrafter"/>
</dbReference>
<dbReference type="PANTHER" id="PTHR21331:SF2">
    <property type="entry name" value="BRCA1-ASSOCIATED ATM ACTIVATOR 1"/>
    <property type="match status" value="1"/>
</dbReference>
<dbReference type="AlphaFoldDB" id="A0AAW0WRV4"/>
<accession>A0AAW0WRV4</accession>